<dbReference type="GO" id="GO:0016779">
    <property type="term" value="F:nucleotidyltransferase activity"/>
    <property type="evidence" value="ECO:0007669"/>
    <property type="project" value="UniProtKB-KW"/>
</dbReference>
<dbReference type="InterPro" id="IPR050264">
    <property type="entry name" value="Bact_CCA-adding_enz_type3_sf"/>
</dbReference>
<comment type="cofactor">
    <cofactor evidence="1">
        <name>Mg(2+)</name>
        <dbReference type="ChEBI" id="CHEBI:18420"/>
    </cofactor>
</comment>
<dbReference type="InterPro" id="IPR002646">
    <property type="entry name" value="PolA_pol_head_dom"/>
</dbReference>
<dbReference type="GO" id="GO:0000166">
    <property type="term" value="F:nucleotide binding"/>
    <property type="evidence" value="ECO:0007669"/>
    <property type="project" value="UniProtKB-KW"/>
</dbReference>
<keyword evidence="5" id="KW-0479">Metal-binding</keyword>
<dbReference type="SUPFAM" id="SSF81891">
    <property type="entry name" value="Poly A polymerase C-terminal region-like"/>
    <property type="match status" value="1"/>
</dbReference>
<keyword evidence="7" id="KW-0460">Magnesium</keyword>
<keyword evidence="8" id="KW-0694">RNA-binding</keyword>
<dbReference type="Proteomes" id="UP001289066">
    <property type="component" value="Unassembled WGS sequence"/>
</dbReference>
<dbReference type="GO" id="GO:0008033">
    <property type="term" value="P:tRNA processing"/>
    <property type="evidence" value="ECO:0007669"/>
    <property type="project" value="UniProtKB-KW"/>
</dbReference>
<evidence type="ECO:0000256" key="2">
    <source>
        <dbReference type="ARBA" id="ARBA00022679"/>
    </source>
</evidence>
<protein>
    <submittedName>
        <fullName evidence="11">Polynucleotide adenylyltransferase</fullName>
    </submittedName>
</protein>
<evidence type="ECO:0000256" key="1">
    <source>
        <dbReference type="ARBA" id="ARBA00001946"/>
    </source>
</evidence>
<evidence type="ECO:0000256" key="6">
    <source>
        <dbReference type="ARBA" id="ARBA00022741"/>
    </source>
</evidence>
<dbReference type="InterPro" id="IPR032828">
    <property type="entry name" value="PolyA_RNA-bd"/>
</dbReference>
<keyword evidence="4 11" id="KW-0548">Nucleotidyltransferase</keyword>
<dbReference type="SUPFAM" id="SSF81301">
    <property type="entry name" value="Nucleotidyltransferase"/>
    <property type="match status" value="1"/>
</dbReference>
<comment type="similarity">
    <text evidence="8">Belongs to the tRNA nucleotidyltransferase/poly(A) polymerase family.</text>
</comment>
<evidence type="ECO:0000256" key="4">
    <source>
        <dbReference type="ARBA" id="ARBA00022695"/>
    </source>
</evidence>
<dbReference type="InterPro" id="IPR043519">
    <property type="entry name" value="NT_sf"/>
</dbReference>
<gene>
    <name evidence="11" type="ORF">GNF81_19540</name>
</gene>
<evidence type="ECO:0000313" key="11">
    <source>
        <dbReference type="EMBL" id="MDZ5034886.1"/>
    </source>
</evidence>
<dbReference type="PANTHER" id="PTHR46173:SF1">
    <property type="entry name" value="CCA TRNA NUCLEOTIDYLTRANSFERASE 1, MITOCHONDRIAL"/>
    <property type="match status" value="1"/>
</dbReference>
<evidence type="ECO:0000256" key="8">
    <source>
        <dbReference type="RuleBase" id="RU003953"/>
    </source>
</evidence>
<evidence type="ECO:0000256" key="3">
    <source>
        <dbReference type="ARBA" id="ARBA00022694"/>
    </source>
</evidence>
<evidence type="ECO:0000259" key="9">
    <source>
        <dbReference type="Pfam" id="PF01743"/>
    </source>
</evidence>
<dbReference type="GO" id="GO:0000049">
    <property type="term" value="F:tRNA binding"/>
    <property type="evidence" value="ECO:0007669"/>
    <property type="project" value="TreeGrafter"/>
</dbReference>
<keyword evidence="6" id="KW-0547">Nucleotide-binding</keyword>
<name>A0AAW9IXI1_CLOPF</name>
<feature type="non-terminal residue" evidence="11">
    <location>
        <position position="1"/>
    </location>
</feature>
<dbReference type="Pfam" id="PF12627">
    <property type="entry name" value="PolyA_pol_RNAbd"/>
    <property type="match status" value="1"/>
</dbReference>
<feature type="domain" description="Poly A polymerase head" evidence="9">
    <location>
        <begin position="1"/>
        <end position="52"/>
    </location>
</feature>
<feature type="domain" description="tRNA nucleotidyltransferase/poly(A) polymerase RNA and SrmB- binding" evidence="10">
    <location>
        <begin position="79"/>
        <end position="118"/>
    </location>
</feature>
<dbReference type="Gene3D" id="3.30.460.10">
    <property type="entry name" value="Beta Polymerase, domain 2"/>
    <property type="match status" value="1"/>
</dbReference>
<evidence type="ECO:0000256" key="5">
    <source>
        <dbReference type="ARBA" id="ARBA00022723"/>
    </source>
</evidence>
<evidence type="ECO:0000259" key="10">
    <source>
        <dbReference type="Pfam" id="PF12627"/>
    </source>
</evidence>
<dbReference type="PANTHER" id="PTHR46173">
    <property type="entry name" value="CCA TRNA NUCLEOTIDYLTRANSFERASE 1, MITOCHONDRIAL"/>
    <property type="match status" value="1"/>
</dbReference>
<organism evidence="11 12">
    <name type="scientific">Clostridium perfringens</name>
    <dbReference type="NCBI Taxonomy" id="1502"/>
    <lineage>
        <taxon>Bacteria</taxon>
        <taxon>Bacillati</taxon>
        <taxon>Bacillota</taxon>
        <taxon>Clostridia</taxon>
        <taxon>Eubacteriales</taxon>
        <taxon>Clostridiaceae</taxon>
        <taxon>Clostridium</taxon>
    </lineage>
</organism>
<evidence type="ECO:0000313" key="12">
    <source>
        <dbReference type="Proteomes" id="UP001289066"/>
    </source>
</evidence>
<dbReference type="GO" id="GO:0046872">
    <property type="term" value="F:metal ion binding"/>
    <property type="evidence" value="ECO:0007669"/>
    <property type="project" value="UniProtKB-KW"/>
</dbReference>
<proteinExistence type="inferred from homology"/>
<comment type="caution">
    <text evidence="11">The sequence shown here is derived from an EMBL/GenBank/DDBJ whole genome shotgun (WGS) entry which is preliminary data.</text>
</comment>
<dbReference type="Gene3D" id="1.10.3090.10">
    <property type="entry name" value="cca-adding enzyme, domain 2"/>
    <property type="match status" value="1"/>
</dbReference>
<dbReference type="AlphaFoldDB" id="A0AAW9IXI1"/>
<evidence type="ECO:0000256" key="7">
    <source>
        <dbReference type="ARBA" id="ARBA00022842"/>
    </source>
</evidence>
<reference evidence="11" key="1">
    <citation type="submission" date="2019-11" db="EMBL/GenBank/DDBJ databases">
        <title>Characterization of Clostridium perfringens isolates from swine manure treated agricultural soils.</title>
        <authorList>
            <person name="Wushke S.T."/>
        </authorList>
    </citation>
    <scope>NUCLEOTIDE SEQUENCE</scope>
    <source>
        <strain evidence="11">X15</strain>
    </source>
</reference>
<sequence>DNRRPSSVEFVSDIKEDLSRRDFTINALAYNKSIGLIDYFGGIDDINNKIIRCVGNPDERFKEDSLRMLRAIRFSCQLDFNIDEITYKAIINNNKLVSNISHERVRDELCKILISNNSS</sequence>
<keyword evidence="3" id="KW-0819">tRNA processing</keyword>
<keyword evidence="2 8" id="KW-0808">Transferase</keyword>
<accession>A0AAW9IXI1</accession>
<dbReference type="Pfam" id="PF01743">
    <property type="entry name" value="PolyA_pol"/>
    <property type="match status" value="1"/>
</dbReference>
<dbReference type="EMBL" id="WNVG01001025">
    <property type="protein sequence ID" value="MDZ5034886.1"/>
    <property type="molecule type" value="Genomic_DNA"/>
</dbReference>